<dbReference type="Proteomes" id="UP000280509">
    <property type="component" value="Unassembled WGS sequence"/>
</dbReference>
<evidence type="ECO:0000313" key="1">
    <source>
        <dbReference type="EMBL" id="RKN73653.1"/>
    </source>
</evidence>
<comment type="caution">
    <text evidence="1">The sequence shown here is derived from an EMBL/GenBank/DDBJ whole genome shotgun (WGS) entry which is preliminary data.</text>
</comment>
<accession>A0A3B0BJL5</accession>
<proteinExistence type="predicted"/>
<dbReference type="AlphaFoldDB" id="A0A3B0BJL5"/>
<dbReference type="EMBL" id="RBCK01000001">
    <property type="protein sequence ID" value="RKN73653.1"/>
    <property type="molecule type" value="Genomic_DNA"/>
</dbReference>
<protein>
    <submittedName>
        <fullName evidence="1">Integrase</fullName>
    </submittedName>
</protein>
<reference evidence="1 2" key="1">
    <citation type="submission" date="2018-09" db="EMBL/GenBank/DDBJ databases">
        <title>Draft genome sequence of Streptococcus sp. KCOM 1699 (=ChDC B353).</title>
        <authorList>
            <person name="Kook J.-K."/>
            <person name="Park S.-N."/>
            <person name="Lim Y.K."/>
        </authorList>
    </citation>
    <scope>NUCLEOTIDE SEQUENCE [LARGE SCALE GENOMIC DNA]</scope>
    <source>
        <strain evidence="1 2">ChDC B353</strain>
    </source>
</reference>
<gene>
    <name evidence="1" type="ORF">D7D54_03450</name>
</gene>
<name>A0A3B0BJL5_9STRE</name>
<organism evidence="1 2">
    <name type="scientific">Streptococcus chosunensis</name>
    <dbReference type="NCBI Taxonomy" id="2707003"/>
    <lineage>
        <taxon>Bacteria</taxon>
        <taxon>Bacillati</taxon>
        <taxon>Bacillota</taxon>
        <taxon>Bacilli</taxon>
        <taxon>Lactobacillales</taxon>
        <taxon>Streptococcaceae</taxon>
        <taxon>Streptococcus</taxon>
        <taxon>Streptococcus mitis group</taxon>
    </lineage>
</organism>
<evidence type="ECO:0000313" key="2">
    <source>
        <dbReference type="Proteomes" id="UP000280509"/>
    </source>
</evidence>
<keyword evidence="2" id="KW-1185">Reference proteome</keyword>
<sequence>MARVGRYDSRTIDKIYTHVTKKMDDNILDLLDNL</sequence>